<dbReference type="Gene3D" id="3.40.50.720">
    <property type="entry name" value="NAD(P)-binding Rossmann-like Domain"/>
    <property type="match status" value="2"/>
</dbReference>
<proteinExistence type="inferred from homology"/>
<reference evidence="7" key="1">
    <citation type="submission" date="2016-08" db="EMBL/GenBank/DDBJ databases">
        <title>Complete Genome Seqeunce of Paenibacillus sp. nov. IHBB 9852 from high altitute lake of Indian trans-Himalayas.</title>
        <authorList>
            <person name="Kiran S."/>
            <person name="Swarnkar M.K."/>
            <person name="Rana A."/>
            <person name="Tewari R."/>
            <person name="Gulati A."/>
        </authorList>
    </citation>
    <scope>NUCLEOTIDE SEQUENCE [LARGE SCALE GENOMIC DNA]</scope>
    <source>
        <strain evidence="7">IHBB 9852</strain>
    </source>
</reference>
<sequence length="322" mass="34562">MKGKKVLVTATNYSKLCANAKQLLLDNGCEIMENPYGRPLTFEELKEVVGSVDGVIAGVDTWNEQVFQLAPQLRGIARFGVGVDNIDLAAARKYGIQVTNVPRGNANAVAELAVGLMIAVRRSIPLLDQSTKNGGWDRFVGSELAGGTVGLLGFGNIAQLTAKKLKGFDVELIAYDKYPDAAKAAEYGVKLTTFEQVLTDSDIVSMHLPSLNETYHIMNDGAFSKMKSSAVFINTARGAVVDEQALARALTSGVIAGAAIDVYEAEPVSAGNPILRTRNLITTPHTAAETYETYERVSMVTAQALLDIFEGREPQHLLTPTA</sequence>
<dbReference type="SUPFAM" id="SSF51735">
    <property type="entry name" value="NAD(P)-binding Rossmann-fold domains"/>
    <property type="match status" value="1"/>
</dbReference>
<protein>
    <submittedName>
        <fullName evidence="7">Phosphoglycerate dehydrogenase</fullName>
    </submittedName>
</protein>
<feature type="domain" description="D-isomer specific 2-hydroxyacid dehydrogenase catalytic" evidence="5">
    <location>
        <begin position="14"/>
        <end position="317"/>
    </location>
</feature>
<keyword evidence="2 4" id="KW-0560">Oxidoreductase</keyword>
<dbReference type="InterPro" id="IPR006140">
    <property type="entry name" value="D-isomer_DH_NAD-bd"/>
</dbReference>
<dbReference type="AlphaFoldDB" id="A0A1B2E4K6"/>
<keyword evidence="3" id="KW-0520">NAD</keyword>
<dbReference type="Pfam" id="PF02826">
    <property type="entry name" value="2-Hacid_dh_C"/>
    <property type="match status" value="1"/>
</dbReference>
<dbReference type="PANTHER" id="PTHR10996:SF283">
    <property type="entry name" value="GLYOXYLATE_HYDROXYPYRUVATE REDUCTASE B"/>
    <property type="match status" value="1"/>
</dbReference>
<dbReference type="PANTHER" id="PTHR10996">
    <property type="entry name" value="2-HYDROXYACID DEHYDROGENASE-RELATED"/>
    <property type="match status" value="1"/>
</dbReference>
<dbReference type="GO" id="GO:0051287">
    <property type="term" value="F:NAD binding"/>
    <property type="evidence" value="ECO:0007669"/>
    <property type="project" value="InterPro"/>
</dbReference>
<dbReference type="InterPro" id="IPR006139">
    <property type="entry name" value="D-isomer_2_OHA_DH_cat_dom"/>
</dbReference>
<dbReference type="GO" id="GO:0005829">
    <property type="term" value="C:cytosol"/>
    <property type="evidence" value="ECO:0007669"/>
    <property type="project" value="TreeGrafter"/>
</dbReference>
<dbReference type="EMBL" id="CP016809">
    <property type="protein sequence ID" value="ANY74893.1"/>
    <property type="molecule type" value="Genomic_DNA"/>
</dbReference>
<evidence type="ECO:0000256" key="2">
    <source>
        <dbReference type="ARBA" id="ARBA00023002"/>
    </source>
</evidence>
<organism evidence="7">
    <name type="scientific">Paenibacillus ihbetae</name>
    <dbReference type="NCBI Taxonomy" id="1870820"/>
    <lineage>
        <taxon>Bacteria</taxon>
        <taxon>Bacillati</taxon>
        <taxon>Bacillota</taxon>
        <taxon>Bacilli</taxon>
        <taxon>Bacillales</taxon>
        <taxon>Paenibacillaceae</taxon>
        <taxon>Paenibacillus</taxon>
    </lineage>
</organism>
<dbReference type="InterPro" id="IPR036291">
    <property type="entry name" value="NAD(P)-bd_dom_sf"/>
</dbReference>
<dbReference type="SUPFAM" id="SSF52283">
    <property type="entry name" value="Formate/glycerate dehydrogenase catalytic domain-like"/>
    <property type="match status" value="1"/>
</dbReference>
<evidence type="ECO:0000256" key="4">
    <source>
        <dbReference type="RuleBase" id="RU003719"/>
    </source>
</evidence>
<dbReference type="PROSITE" id="PS00671">
    <property type="entry name" value="D_2_HYDROXYACID_DH_3"/>
    <property type="match status" value="1"/>
</dbReference>
<dbReference type="KEGG" id="pib:BBD41_21275"/>
<dbReference type="CDD" id="cd12172">
    <property type="entry name" value="PGDH_like_2"/>
    <property type="match status" value="1"/>
</dbReference>
<evidence type="ECO:0000259" key="6">
    <source>
        <dbReference type="Pfam" id="PF02826"/>
    </source>
</evidence>
<dbReference type="GO" id="GO:0030267">
    <property type="term" value="F:glyoxylate reductase (NADPH) activity"/>
    <property type="evidence" value="ECO:0007669"/>
    <property type="project" value="TreeGrafter"/>
</dbReference>
<name>A0A1B2E4K6_9BACL</name>
<feature type="domain" description="D-isomer specific 2-hydroxyacid dehydrogenase NAD-binding" evidence="6">
    <location>
        <begin position="114"/>
        <end position="287"/>
    </location>
</feature>
<comment type="similarity">
    <text evidence="1 4">Belongs to the D-isomer specific 2-hydroxyacid dehydrogenase family.</text>
</comment>
<dbReference type="GO" id="GO:0016618">
    <property type="term" value="F:hydroxypyruvate reductase [NAD(P)H] activity"/>
    <property type="evidence" value="ECO:0007669"/>
    <property type="project" value="TreeGrafter"/>
</dbReference>
<dbReference type="FunFam" id="3.40.50.720:FF:000203">
    <property type="entry name" value="D-3-phosphoglycerate dehydrogenase (SerA)"/>
    <property type="match status" value="1"/>
</dbReference>
<evidence type="ECO:0000313" key="7">
    <source>
        <dbReference type="EMBL" id="ANY74893.1"/>
    </source>
</evidence>
<dbReference type="InterPro" id="IPR050223">
    <property type="entry name" value="D-isomer_2-hydroxyacid_DH"/>
</dbReference>
<evidence type="ECO:0000256" key="3">
    <source>
        <dbReference type="ARBA" id="ARBA00023027"/>
    </source>
</evidence>
<dbReference type="RefSeq" id="WP_099478675.1">
    <property type="nucleotide sequence ID" value="NZ_CP016809.1"/>
</dbReference>
<evidence type="ECO:0000259" key="5">
    <source>
        <dbReference type="Pfam" id="PF00389"/>
    </source>
</evidence>
<gene>
    <name evidence="7" type="ORF">BBD41_21275</name>
</gene>
<dbReference type="InterPro" id="IPR029753">
    <property type="entry name" value="D-isomer_DH_CS"/>
</dbReference>
<evidence type="ECO:0000256" key="1">
    <source>
        <dbReference type="ARBA" id="ARBA00005854"/>
    </source>
</evidence>
<dbReference type="Pfam" id="PF00389">
    <property type="entry name" value="2-Hacid_dh"/>
    <property type="match status" value="1"/>
</dbReference>
<accession>A0A1B2E4K6</accession>